<dbReference type="HOGENOM" id="CLU_279085_0_0_7"/>
<dbReference type="SUPFAM" id="SSF51126">
    <property type="entry name" value="Pectin lyase-like"/>
    <property type="match status" value="1"/>
</dbReference>
<dbReference type="InterPro" id="IPR011050">
    <property type="entry name" value="Pectin_lyase_fold/virulence"/>
</dbReference>
<evidence type="ECO:0000259" key="1">
    <source>
        <dbReference type="PROSITE" id="PS51208"/>
    </source>
</evidence>
<dbReference type="OrthoDB" id="5330092at2"/>
<feature type="domain" description="Autotransporter" evidence="1">
    <location>
        <begin position="873"/>
        <end position="1130"/>
    </location>
</feature>
<dbReference type="InterPro" id="IPR006315">
    <property type="entry name" value="OM_autotransptr_brl_dom"/>
</dbReference>
<dbReference type="NCBIfam" id="TIGR01414">
    <property type="entry name" value="autotrans_barl"/>
    <property type="match status" value="1"/>
</dbReference>
<protein>
    <submittedName>
        <fullName evidence="2">Autotransporter domain protein</fullName>
    </submittedName>
</protein>
<dbReference type="PRINTS" id="PR01484">
    <property type="entry name" value="PRTACTNFAMLY"/>
</dbReference>
<accession>A0A076FAH7</accession>
<dbReference type="EMBL" id="CP009043">
    <property type="protein sequence ID" value="AII14477.1"/>
    <property type="molecule type" value="Genomic_DNA"/>
</dbReference>
<dbReference type="AlphaFoldDB" id="A0A076FAH7"/>
<dbReference type="SUPFAM" id="SSF103515">
    <property type="entry name" value="Autotransporter"/>
    <property type="match status" value="1"/>
</dbReference>
<dbReference type="InterPro" id="IPR005546">
    <property type="entry name" value="Autotransporte_beta"/>
</dbReference>
<dbReference type="InterPro" id="IPR036709">
    <property type="entry name" value="Autotransporte_beta_dom_sf"/>
</dbReference>
<reference evidence="3" key="1">
    <citation type="journal article" date="2014" name="Genome Announc.">
        <title>Complete Genome Sequence of Campylobacter iguaniorum Strain 1485ET, Isolated from a Bearded Dragon (Pogona vitticeps).</title>
        <authorList>
            <person name="Gilbert M.J."/>
            <person name="Miller W.G."/>
            <person name="Yee E."/>
            <person name="Kik M."/>
            <person name="Wagenaar J.A."/>
            <person name="Duim B."/>
        </authorList>
    </citation>
    <scope>NUCLEOTIDE SEQUENCE [LARGE SCALE GENOMIC DNA]</scope>
    <source>
        <strain evidence="3">1485E</strain>
    </source>
</reference>
<dbReference type="InterPro" id="IPR003991">
    <property type="entry name" value="Pertactin_virulence_factor"/>
</dbReference>
<dbReference type="STRING" id="1244531.CIG2463D_0617"/>
<gene>
    <name evidence="2" type="ORF">CIG1485E_0617</name>
</gene>
<evidence type="ECO:0000313" key="3">
    <source>
        <dbReference type="Proteomes" id="UP000028486"/>
    </source>
</evidence>
<dbReference type="SMART" id="SM00869">
    <property type="entry name" value="Autotransporter"/>
    <property type="match status" value="1"/>
</dbReference>
<dbReference type="eggNOG" id="COG3468">
    <property type="taxonomic scope" value="Bacteria"/>
</dbReference>
<evidence type="ECO:0000313" key="2">
    <source>
        <dbReference type="EMBL" id="AII14477.1"/>
    </source>
</evidence>
<sequence>MILPHRIIPKLVVGGAVVLDSLPDDLVISGVSSVKAPALNKRGEFNIIGASGSKRITFNSGSTVTIEADGTNTGNTRLIFASSYNTVNFNGTTNLINNVNTDRARTLHLENNSRLNLGRGSETTVSTAGNGYGVVIKQNTNLDADNAKLTINMQKDDSVGLEVNKNSYAYLKNGSNLNITTTGAGSKGVNLISDSAASRGTLESDINSNININTSNGNGTGIYIERGAVVARGDVIINSGTGTAIDLKDAAYTNDFYSFVNISSGTNSADHSLVQITGDIKNQNSKGAVQVQFERAGSFFNGDNYILSDGRGNFRFYNGATWTGNNTVSGTGTMNILLTGTTQWTGNNEVSNGENTIYLADNSVFKGNNTTTGGINSISTSQSSIWESGENKVSGGKAYLVLNADSKMNANTTVDGGNSIIRVRDSSSYTGDIKVTSGTNDMEISSTGKFSGDSTTTGGSNLIIFWNGATWEAGTTHTVDGGSASVEFNNYSVGNVDTVVNGGDSRIDINDRGSYTGDVTVNNGDNGINLYDTGKFSGNSTTTGGINIIDLNENSTWEAGTTNTVTGGAATVKLDDYSVVNADTVVTGGTSTINANGYTNYAGDIEVTGGTSNANFYHAASFNGDYIASAGTSSVDMQGSSKWQGDIKITADNSKVTLRHDSRWQGSALEPLATTKANVDMFNDSEWKVAQNSFVDKLNLNDTAHVVLANNYRTPYSNPRTYETLTVKELSGNGGNFVFDTDLNSAVAGSEETYGDKLIITGGIPAGVHGVQVADESLYTGAEVTGVKKLLLITDENDVGYEFVGKALNQGGLWQTNAPTFFKEGNKWYLANFTKEANNDTTVILSDRQVAVYNQWNRISNDSLRKRLGDLRYDDSKQGSWARVYGGRFSGEGYSQNYYTLQAGIDKAIDNHIYGLFIDSQHSNQDYTYGKGDGEKRVVGLYYTNYLDNGHYLDTVLKYGKINSKYNTSGDFPDHAKYGSLAYAASLEYGKTIRFENNSFIEPLAQLTYSNIESENYTTDRNTIVKESAIKSLISKLGFNAGKQIADDSDVYFKAFWMREYKADRNVDLKSANGEIMSFGENYRDSWVEIGLGLNKKIGEKTHLYADLERSLGATIQKDWQVNVGFRWEF</sequence>
<dbReference type="RefSeq" id="WP_158336106.1">
    <property type="nucleotide sequence ID" value="NZ_CP009043.1"/>
</dbReference>
<dbReference type="Pfam" id="PF03797">
    <property type="entry name" value="Autotransporter"/>
    <property type="match status" value="1"/>
</dbReference>
<dbReference type="Gene3D" id="2.160.20.20">
    <property type="match status" value="1"/>
</dbReference>
<dbReference type="KEGG" id="caj:CIG1485E_0617"/>
<proteinExistence type="predicted"/>
<dbReference type="Gene3D" id="2.40.128.130">
    <property type="entry name" value="Autotransporter beta-domain"/>
    <property type="match status" value="1"/>
</dbReference>
<keyword evidence="3" id="KW-1185">Reference proteome</keyword>
<dbReference type="Proteomes" id="UP000028486">
    <property type="component" value="Chromosome"/>
</dbReference>
<dbReference type="PROSITE" id="PS51208">
    <property type="entry name" value="AUTOTRANSPORTER"/>
    <property type="match status" value="1"/>
</dbReference>
<dbReference type="GO" id="GO:0019867">
    <property type="term" value="C:outer membrane"/>
    <property type="evidence" value="ECO:0007669"/>
    <property type="project" value="InterPro"/>
</dbReference>
<organism evidence="2 3">
    <name type="scientific">Campylobacter iguaniorum</name>
    <dbReference type="NCBI Taxonomy" id="1244531"/>
    <lineage>
        <taxon>Bacteria</taxon>
        <taxon>Pseudomonadati</taxon>
        <taxon>Campylobacterota</taxon>
        <taxon>Epsilonproteobacteria</taxon>
        <taxon>Campylobacterales</taxon>
        <taxon>Campylobacteraceae</taxon>
        <taxon>Campylobacter</taxon>
    </lineage>
</organism>
<name>A0A076FAH7_9BACT</name>
<dbReference type="InterPro" id="IPR012332">
    <property type="entry name" value="Autotransporter_pectin_lyase_C"/>
</dbReference>